<keyword evidence="2" id="KW-0732">Signal</keyword>
<keyword evidence="7" id="KW-1185">Reference proteome</keyword>
<dbReference type="InterPro" id="IPR000757">
    <property type="entry name" value="Beta-glucanase-like"/>
</dbReference>
<name>A0ABM6PVG2_9FLAO</name>
<dbReference type="InterPro" id="IPR003644">
    <property type="entry name" value="Calx_beta"/>
</dbReference>
<dbReference type="InterPro" id="IPR013320">
    <property type="entry name" value="ConA-like_dom_sf"/>
</dbReference>
<dbReference type="Pfam" id="PF00722">
    <property type="entry name" value="Glyco_hydro_16"/>
    <property type="match status" value="1"/>
</dbReference>
<evidence type="ECO:0000256" key="3">
    <source>
        <dbReference type="ARBA" id="ARBA00022737"/>
    </source>
</evidence>
<proteinExistence type="inferred from homology"/>
<dbReference type="Proteomes" id="UP000232721">
    <property type="component" value="Chromosome"/>
</dbReference>
<organism evidence="6 7">
    <name type="scientific">Polaribacter sejongensis</name>
    <dbReference type="NCBI Taxonomy" id="985043"/>
    <lineage>
        <taxon>Bacteria</taxon>
        <taxon>Pseudomonadati</taxon>
        <taxon>Bacteroidota</taxon>
        <taxon>Flavobacteriia</taxon>
        <taxon>Flavobacteriales</taxon>
        <taxon>Flavobacteriaceae</taxon>
    </lineage>
</organism>
<evidence type="ECO:0000259" key="5">
    <source>
        <dbReference type="PROSITE" id="PS51762"/>
    </source>
</evidence>
<dbReference type="SUPFAM" id="SSF141072">
    <property type="entry name" value="CalX-like"/>
    <property type="match status" value="1"/>
</dbReference>
<dbReference type="InterPro" id="IPR026444">
    <property type="entry name" value="Secre_tail"/>
</dbReference>
<dbReference type="PANTHER" id="PTHR10963:SF55">
    <property type="entry name" value="GLYCOSIDE HYDROLASE FAMILY 16 PROTEIN"/>
    <property type="match status" value="1"/>
</dbReference>
<dbReference type="EMBL" id="CP019336">
    <property type="protein sequence ID" value="AUC20667.1"/>
    <property type="molecule type" value="Genomic_DNA"/>
</dbReference>
<accession>A0ABM6PVG2</accession>
<dbReference type="InterPro" id="IPR050546">
    <property type="entry name" value="Glycosyl_Hydrlase_16"/>
</dbReference>
<dbReference type="Pfam" id="PF03160">
    <property type="entry name" value="Calx-beta"/>
    <property type="match status" value="1"/>
</dbReference>
<evidence type="ECO:0000256" key="2">
    <source>
        <dbReference type="ARBA" id="ARBA00022729"/>
    </source>
</evidence>
<dbReference type="Pfam" id="PF18962">
    <property type="entry name" value="Por_Secre_tail"/>
    <property type="match status" value="1"/>
</dbReference>
<keyword evidence="3" id="KW-0677">Repeat</keyword>
<protein>
    <recommendedName>
        <fullName evidence="5">GH16 domain-containing protein</fullName>
    </recommendedName>
</protein>
<dbReference type="SUPFAM" id="SSF49899">
    <property type="entry name" value="Concanavalin A-like lectins/glucanases"/>
    <property type="match status" value="1"/>
</dbReference>
<dbReference type="NCBIfam" id="TIGR04183">
    <property type="entry name" value="Por_Secre_tail"/>
    <property type="match status" value="1"/>
</dbReference>
<dbReference type="PANTHER" id="PTHR10963">
    <property type="entry name" value="GLYCOSYL HYDROLASE-RELATED"/>
    <property type="match status" value="1"/>
</dbReference>
<gene>
    <name evidence="6" type="ORF">BTO15_00400</name>
</gene>
<evidence type="ECO:0000313" key="7">
    <source>
        <dbReference type="Proteomes" id="UP000232721"/>
    </source>
</evidence>
<evidence type="ECO:0000313" key="6">
    <source>
        <dbReference type="EMBL" id="AUC20667.1"/>
    </source>
</evidence>
<dbReference type="InterPro" id="IPR038081">
    <property type="entry name" value="CalX-like_sf"/>
</dbReference>
<evidence type="ECO:0000256" key="4">
    <source>
        <dbReference type="ARBA" id="ARBA00022837"/>
    </source>
</evidence>
<reference evidence="6 7" key="1">
    <citation type="submission" date="2017-02" db="EMBL/GenBank/DDBJ databases">
        <title>Trade-off between light-utilization and light-protection in marine flavobacteria.</title>
        <authorList>
            <person name="Kumagai Y."/>
            <person name="Yoshizawa S."/>
            <person name="Kogure K."/>
            <person name="Iwasaki W."/>
        </authorList>
    </citation>
    <scope>NUCLEOTIDE SEQUENCE [LARGE SCALE GENOMIC DNA]</scope>
    <source>
        <strain evidence="6 7">KCTC 23670</strain>
    </source>
</reference>
<comment type="similarity">
    <text evidence="1">Belongs to the glycosyl hydrolase 16 family.</text>
</comment>
<keyword evidence="4" id="KW-0106">Calcium</keyword>
<sequence length="748" mass="81490">MYLTKLHFPTTFKYSVAFMMISLWGFTINGQTLPFSDPQNTGDWILNTDISDEFEAATINEDQWLIQGRNGKYQSNFIGRVPAQFSTDNAILEDGKLKILTKWEPDYPFTKDNSGNQLGVYNGVSKPITTAAVISKKQFQYGYMEIKSKAANAEITSAFWTTGPGPGKPGGAAELDMFEMFGGHKTNDAWKKRLKLNIISWDPNNEIFKEQKELGKIGTTHTRNIQAANNTADDFHVYGFEWTAEYIKVYIDGVLHPDGTILKSVLTKNGAEPDRWVTDVPSWIWFDSETFPWLGLPDASDLQTPAEYQIEYIRVWQKQTGKISIIGTTDAIEGTTDGSFKVALPNGEIATEDINVTYSVDGSATEGTDYTTIPRTVTIASGTNSSEIIIDAVEDGIEEDPETVTITLQSSSSKTVDTTVVSISISDFVASTTLTAGDIAIVGWKSVSGKLAFMLLKDISATTKLSISNRSWSNASNGFIGDFTVDDIWTWTAGSEYKTGDILMLDSDGQIKQVVGNTEVVVGTTAHDYTGKVDQTSDGDFDISVNGEGILIFQADPFALPTNGNSTAWIAGINTSQGWGVGGGNSYSELPFALTNGINANSVGEKHDFGVYKGALSGTPTQLRASINNASNWIFSEDTTYNLWSFNKTINDTAGDIGIAGTLLVSTQSKGQFTIFPNPANEELSINFGEAQQTLEIEIFAALGKSVKKVKESNVLNSKLSVSNLSSGTYILSIISENTKQTKRIIIK</sequence>
<dbReference type="Gene3D" id="2.60.40.2030">
    <property type="match status" value="1"/>
</dbReference>
<evidence type="ECO:0000256" key="1">
    <source>
        <dbReference type="ARBA" id="ARBA00006865"/>
    </source>
</evidence>
<dbReference type="PROSITE" id="PS51762">
    <property type="entry name" value="GH16_2"/>
    <property type="match status" value="1"/>
</dbReference>
<dbReference type="Gene3D" id="2.60.120.200">
    <property type="match status" value="1"/>
</dbReference>
<feature type="domain" description="GH16" evidence="5">
    <location>
        <begin position="26"/>
        <end position="321"/>
    </location>
</feature>